<evidence type="ECO:0000313" key="2">
    <source>
        <dbReference type="Proteomes" id="UP001183390"/>
    </source>
</evidence>
<organism evidence="1 2">
    <name type="scientific">Nocardiopsis lambiniae</name>
    <dbReference type="NCBI Taxonomy" id="3075539"/>
    <lineage>
        <taxon>Bacteria</taxon>
        <taxon>Bacillati</taxon>
        <taxon>Actinomycetota</taxon>
        <taxon>Actinomycetes</taxon>
        <taxon>Streptosporangiales</taxon>
        <taxon>Nocardiopsidaceae</taxon>
        <taxon>Nocardiopsis</taxon>
    </lineage>
</organism>
<keyword evidence="2" id="KW-1185">Reference proteome</keyword>
<reference evidence="2" key="1">
    <citation type="submission" date="2023-07" db="EMBL/GenBank/DDBJ databases">
        <title>30 novel species of actinomycetes from the DSMZ collection.</title>
        <authorList>
            <person name="Nouioui I."/>
        </authorList>
    </citation>
    <scope>NUCLEOTIDE SEQUENCE [LARGE SCALE GENOMIC DNA]</scope>
    <source>
        <strain evidence="2">DSM 44743</strain>
    </source>
</reference>
<proteinExistence type="predicted"/>
<dbReference type="RefSeq" id="WP_311513977.1">
    <property type="nucleotide sequence ID" value="NZ_JAVREP010000023.1"/>
</dbReference>
<dbReference type="EMBL" id="JAVREP010000023">
    <property type="protein sequence ID" value="MDT0331486.1"/>
    <property type="molecule type" value="Genomic_DNA"/>
</dbReference>
<evidence type="ECO:0000313" key="1">
    <source>
        <dbReference type="EMBL" id="MDT0331486.1"/>
    </source>
</evidence>
<accession>A0ABU2MFL7</accession>
<comment type="caution">
    <text evidence="1">The sequence shown here is derived from an EMBL/GenBank/DDBJ whole genome shotgun (WGS) entry which is preliminary data.</text>
</comment>
<name>A0ABU2MFL7_9ACTN</name>
<protein>
    <submittedName>
        <fullName evidence="1">Uncharacterized protein</fullName>
    </submittedName>
</protein>
<sequence>MKVVSVEFGHVTAHFTQDTYQLVFPDVARAAAGATAALLRGTPTGVKGPAL</sequence>
<gene>
    <name evidence="1" type="ORF">RM479_24000</name>
</gene>
<dbReference type="Proteomes" id="UP001183390">
    <property type="component" value="Unassembled WGS sequence"/>
</dbReference>